<name>A0ABW0Z8G0_9ACTN</name>
<dbReference type="RefSeq" id="WP_390318650.1">
    <property type="nucleotide sequence ID" value="NZ_JBHSPB010000014.1"/>
</dbReference>
<proteinExistence type="predicted"/>
<gene>
    <name evidence="3" type="ORF">ACFP1Z_22165</name>
</gene>
<organism evidence="3 4">
    <name type="scientific">Streptomyces gamaensis</name>
    <dbReference type="NCBI Taxonomy" id="1763542"/>
    <lineage>
        <taxon>Bacteria</taxon>
        <taxon>Bacillati</taxon>
        <taxon>Actinomycetota</taxon>
        <taxon>Actinomycetes</taxon>
        <taxon>Kitasatosporales</taxon>
        <taxon>Streptomycetaceae</taxon>
        <taxon>Streptomyces</taxon>
    </lineage>
</organism>
<evidence type="ECO:0000313" key="4">
    <source>
        <dbReference type="Proteomes" id="UP001596083"/>
    </source>
</evidence>
<evidence type="ECO:0000313" key="3">
    <source>
        <dbReference type="EMBL" id="MFC5722875.1"/>
    </source>
</evidence>
<dbReference type="InterPro" id="IPR046037">
    <property type="entry name" value="DUF5995"/>
</dbReference>
<dbReference type="EMBL" id="JBHSPB010000014">
    <property type="protein sequence ID" value="MFC5722875.1"/>
    <property type="molecule type" value="Genomic_DNA"/>
</dbReference>
<evidence type="ECO:0000256" key="1">
    <source>
        <dbReference type="SAM" id="MobiDB-lite"/>
    </source>
</evidence>
<keyword evidence="2" id="KW-0732">Signal</keyword>
<dbReference type="Proteomes" id="UP001596083">
    <property type="component" value="Unassembled WGS sequence"/>
</dbReference>
<evidence type="ECO:0000256" key="2">
    <source>
        <dbReference type="SAM" id="SignalP"/>
    </source>
</evidence>
<dbReference type="Pfam" id="PF19458">
    <property type="entry name" value="DUF5995"/>
    <property type="match status" value="1"/>
</dbReference>
<reference evidence="4" key="1">
    <citation type="journal article" date="2019" name="Int. J. Syst. Evol. Microbiol.">
        <title>The Global Catalogue of Microorganisms (GCM) 10K type strain sequencing project: providing services to taxonomists for standard genome sequencing and annotation.</title>
        <authorList>
            <consortium name="The Broad Institute Genomics Platform"/>
            <consortium name="The Broad Institute Genome Sequencing Center for Infectious Disease"/>
            <person name="Wu L."/>
            <person name="Ma J."/>
        </authorList>
    </citation>
    <scope>NUCLEOTIDE SEQUENCE [LARGE SCALE GENOMIC DNA]</scope>
    <source>
        <strain evidence="4">CGMCC 4.7304</strain>
    </source>
</reference>
<protein>
    <submittedName>
        <fullName evidence="3">DUF5995 family protein</fullName>
    </submittedName>
</protein>
<feature type="signal peptide" evidence="2">
    <location>
        <begin position="1"/>
        <end position="27"/>
    </location>
</feature>
<keyword evidence="4" id="KW-1185">Reference proteome</keyword>
<feature type="chain" id="PRO_5046950444" evidence="2">
    <location>
        <begin position="28"/>
        <end position="309"/>
    </location>
</feature>
<accession>A0ABW0Z8G0</accession>
<comment type="caution">
    <text evidence="3">The sequence shown here is derived from an EMBL/GenBank/DDBJ whole genome shotgun (WGS) entry which is preliminary data.</text>
</comment>
<feature type="region of interest" description="Disordered" evidence="1">
    <location>
        <begin position="281"/>
        <end position="309"/>
    </location>
</feature>
<sequence>MPTLVKTIATAVGVILLCAGGPTTAGAAPADGTVSCEGPVPDCVSRLEHTLAAVRDELGCDHRAPFAALYVRVQGALRQTLRERPALFAEPTWVARDLDAAFVSRYLTAYRDDRDGRPVPRAWRIAFTAARTGQTNAAQDALLGANAHIQRDMPYVLAGLGLVTPGGATRRGDFDRAQAVLDRAYEPAVQDIARHYDPLLATADARWNPVARLTAHQLLVLWRRNAWHYAERLTAAGTPGELRRASRAVEDNAAAWGTLLAAVQVPGYRLVRDGYCRDGRSTGATPPLPAWQPRQLPASLASGRLPEGD</sequence>